<dbReference type="InterPro" id="IPR021482">
    <property type="entry name" value="DUF3135"/>
</dbReference>
<dbReference type="Proteomes" id="UP000215999">
    <property type="component" value="Unassembled WGS sequence"/>
</dbReference>
<sequence length="106" mass="12033">MQTLPSFDELKTMAEHDPAALETLRITMSQQIIDNASEAMQPRLQAQLSHINHVIATGKNPNHVNVMLRKELHKQFIRFSQALTAPETIKHQQADIKPFRRPPSAS</sequence>
<evidence type="ECO:0000256" key="1">
    <source>
        <dbReference type="SAM" id="MobiDB-lite"/>
    </source>
</evidence>
<reference evidence="3 4" key="1">
    <citation type="journal article" date="2016" name="Antonie Van Leeuwenhoek">
        <title>Photobacterium sanguinicancri sp. nov. isolated from marine animals.</title>
        <authorList>
            <person name="Gomez-Gil B."/>
            <person name="Roque A."/>
            <person name="Rotllant G."/>
            <person name="Romalde J.L."/>
            <person name="Doce A."/>
            <person name="Eggermont M."/>
            <person name="Defoirdt T."/>
        </authorList>
    </citation>
    <scope>NUCLEOTIDE SEQUENCE [LARGE SCALE GENOMIC DNA]</scope>
    <source>
        <strain evidence="3 4">CAIM 1827</strain>
    </source>
</reference>
<keyword evidence="4" id="KW-1185">Reference proteome</keyword>
<evidence type="ECO:0000313" key="2">
    <source>
        <dbReference type="EMBL" id="MDO6543115.1"/>
    </source>
</evidence>
<dbReference type="EMBL" id="JAUOPU010000010">
    <property type="protein sequence ID" value="MDO6543115.1"/>
    <property type="molecule type" value="Genomic_DNA"/>
</dbReference>
<name>A0AAW7Y8X0_9GAMM</name>
<organism evidence="2 5">
    <name type="scientific">Photobacterium sanguinicancri</name>
    <dbReference type="NCBI Taxonomy" id="875932"/>
    <lineage>
        <taxon>Bacteria</taxon>
        <taxon>Pseudomonadati</taxon>
        <taxon>Pseudomonadota</taxon>
        <taxon>Gammaproteobacteria</taxon>
        <taxon>Vibrionales</taxon>
        <taxon>Vibrionaceae</taxon>
        <taxon>Photobacterium</taxon>
    </lineage>
</organism>
<accession>A0AAW7Y8X0</accession>
<dbReference type="EMBL" id="NOIF01000092">
    <property type="protein sequence ID" value="OZS43244.1"/>
    <property type="molecule type" value="Genomic_DNA"/>
</dbReference>
<dbReference type="Proteomes" id="UP001170624">
    <property type="component" value="Unassembled WGS sequence"/>
</dbReference>
<protein>
    <submittedName>
        <fullName evidence="2">DUF3135 domain-containing protein</fullName>
    </submittedName>
</protein>
<feature type="region of interest" description="Disordered" evidence="1">
    <location>
        <begin position="87"/>
        <end position="106"/>
    </location>
</feature>
<evidence type="ECO:0000313" key="3">
    <source>
        <dbReference type="EMBL" id="OZS43244.1"/>
    </source>
</evidence>
<comment type="caution">
    <text evidence="2">The sequence shown here is derived from an EMBL/GenBank/DDBJ whole genome shotgun (WGS) entry which is preliminary data.</text>
</comment>
<dbReference type="RefSeq" id="WP_062688452.1">
    <property type="nucleotide sequence ID" value="NZ_AP024850.1"/>
</dbReference>
<reference evidence="3" key="2">
    <citation type="submission" date="2017-07" db="EMBL/GenBank/DDBJ databases">
        <authorList>
            <person name="Gomez-Gil B."/>
            <person name="Enciso-Ibarra K."/>
        </authorList>
    </citation>
    <scope>NUCLEOTIDE SEQUENCE</scope>
    <source>
        <strain evidence="3">CAIM 1827</strain>
    </source>
</reference>
<reference evidence="2" key="3">
    <citation type="submission" date="2023-07" db="EMBL/GenBank/DDBJ databases">
        <title>Genome content predicts the carbon catabolic preferences of heterotrophic bacteria.</title>
        <authorList>
            <person name="Gralka M."/>
        </authorList>
    </citation>
    <scope>NUCLEOTIDE SEQUENCE</scope>
    <source>
        <strain evidence="2">G2M05</strain>
    </source>
</reference>
<evidence type="ECO:0000313" key="4">
    <source>
        <dbReference type="Proteomes" id="UP000215999"/>
    </source>
</evidence>
<dbReference type="Pfam" id="PF11333">
    <property type="entry name" value="DUF3135"/>
    <property type="match status" value="1"/>
</dbReference>
<evidence type="ECO:0000313" key="5">
    <source>
        <dbReference type="Proteomes" id="UP001170624"/>
    </source>
</evidence>
<proteinExistence type="predicted"/>
<dbReference type="AlphaFoldDB" id="A0AAW7Y8X0"/>
<gene>
    <name evidence="3" type="ORF">ASV53_14330</name>
    <name evidence="2" type="ORF">Q4568_11265</name>
</gene>
<feature type="compositionally biased region" description="Basic and acidic residues" evidence="1">
    <location>
        <begin position="88"/>
        <end position="98"/>
    </location>
</feature>